<keyword evidence="2" id="KW-1185">Reference proteome</keyword>
<dbReference type="Gene3D" id="3.60.10.10">
    <property type="entry name" value="Endonuclease/exonuclease/phosphatase"/>
    <property type="match status" value="1"/>
</dbReference>
<proteinExistence type="predicted"/>
<evidence type="ECO:0000256" key="1">
    <source>
        <dbReference type="SAM" id="SignalP"/>
    </source>
</evidence>
<name>A0A0M3I047_ASCLU</name>
<dbReference type="AlphaFoldDB" id="A0A0M3I047"/>
<reference evidence="3" key="1">
    <citation type="submission" date="2017-02" db="UniProtKB">
        <authorList>
            <consortium name="WormBaseParasite"/>
        </authorList>
    </citation>
    <scope>IDENTIFICATION</scope>
</reference>
<dbReference type="PANTHER" id="PTHR41349">
    <property type="match status" value="1"/>
</dbReference>
<accession>A0A0M3I047</accession>
<feature type="signal peptide" evidence="1">
    <location>
        <begin position="1"/>
        <end position="19"/>
    </location>
</feature>
<dbReference type="PANTHER" id="PTHR41349:SF1">
    <property type="entry name" value="PROTEIN CBG08683"/>
    <property type="match status" value="1"/>
</dbReference>
<organism evidence="2 3">
    <name type="scientific">Ascaris lumbricoides</name>
    <name type="common">Giant roundworm</name>
    <dbReference type="NCBI Taxonomy" id="6252"/>
    <lineage>
        <taxon>Eukaryota</taxon>
        <taxon>Metazoa</taxon>
        <taxon>Ecdysozoa</taxon>
        <taxon>Nematoda</taxon>
        <taxon>Chromadorea</taxon>
        <taxon>Rhabditida</taxon>
        <taxon>Spirurina</taxon>
        <taxon>Ascaridomorpha</taxon>
        <taxon>Ascaridoidea</taxon>
        <taxon>Ascarididae</taxon>
        <taxon>Ascaris</taxon>
    </lineage>
</organism>
<dbReference type="Proteomes" id="UP000036681">
    <property type="component" value="Unplaced"/>
</dbReference>
<keyword evidence="1" id="KW-0732">Signal</keyword>
<evidence type="ECO:0000313" key="2">
    <source>
        <dbReference type="Proteomes" id="UP000036681"/>
    </source>
</evidence>
<protein>
    <submittedName>
        <fullName evidence="3">Endo/exonuclease/phosphatase domain-containing protein</fullName>
    </submittedName>
</protein>
<dbReference type="InterPro" id="IPR036691">
    <property type="entry name" value="Endo/exonu/phosph_ase_sf"/>
</dbReference>
<sequence length="89" mass="10215">MWFHHLLPLLHVLFSAVECLPNSQNDFTVMTFNTWQSGKNVENGLFKVAKHISYVYPDIVALQKCIVESVLKRGTSLLRSQIVYDHSLP</sequence>
<dbReference type="WBParaSite" id="ALUE_0000943801-mRNA-1">
    <property type="protein sequence ID" value="ALUE_0000943801-mRNA-1"/>
    <property type="gene ID" value="ALUE_0000943801"/>
</dbReference>
<evidence type="ECO:0000313" key="3">
    <source>
        <dbReference type="WBParaSite" id="ALUE_0000943801-mRNA-1"/>
    </source>
</evidence>
<feature type="chain" id="PRO_5005656743" evidence="1">
    <location>
        <begin position="20"/>
        <end position="89"/>
    </location>
</feature>